<reference evidence="2" key="1">
    <citation type="submission" date="2017-08" db="EMBL/GenBank/DDBJ databases">
        <title>A dynamic microbial community with high functional redundancy inhabits the cold, oxic subseafloor aquifer.</title>
        <authorList>
            <person name="Tully B.J."/>
            <person name="Wheat C.G."/>
            <person name="Glazer B.T."/>
            <person name="Huber J.A."/>
        </authorList>
    </citation>
    <scope>NUCLEOTIDE SEQUENCE [LARGE SCALE GENOMIC DNA]</scope>
</reference>
<sequence length="239" mass="26314">SIKVLAPVEYSSEGKAVYRSLGGNSQNTNGHSILLRLDYGNSRILLTGDLNKKSQRLLLDEYTGERNEFQCDVAKGCHHGSDDVSFEFLQAMGAAATVISSGDNEGHAHPRPNIVSASAISGHMQIHNDELQTPLVYSTEISRSINIGTPNKLTLTDWVDENGDELELNDLSKAKVDYSVVKAGDLNPTKRSSTLSRRKIVDGIVYGLVNVRTNGNKILCAVLNEKKSKWEYQTFDSRF</sequence>
<dbReference type="InterPro" id="IPR052159">
    <property type="entry name" value="Competence_DNA_uptake"/>
</dbReference>
<evidence type="ECO:0000313" key="2">
    <source>
        <dbReference type="Proteomes" id="UP000218767"/>
    </source>
</evidence>
<proteinExistence type="predicted"/>
<name>A0A2A4XG43_9GAMM</name>
<evidence type="ECO:0000313" key="1">
    <source>
        <dbReference type="EMBL" id="PCI80995.1"/>
    </source>
</evidence>
<feature type="non-terminal residue" evidence="1">
    <location>
        <position position="1"/>
    </location>
</feature>
<gene>
    <name evidence="1" type="ORF">COB20_02565</name>
</gene>
<dbReference type="AlphaFoldDB" id="A0A2A4XG43"/>
<evidence type="ECO:0008006" key="3">
    <source>
        <dbReference type="Google" id="ProtNLM"/>
    </source>
</evidence>
<protein>
    <recommendedName>
        <fullName evidence="3">Metallo-beta-lactamase domain-containing protein</fullName>
    </recommendedName>
</protein>
<dbReference type="PANTHER" id="PTHR30619:SF1">
    <property type="entry name" value="RECOMBINATION PROTEIN 2"/>
    <property type="match status" value="1"/>
</dbReference>
<dbReference type="Gene3D" id="3.60.15.10">
    <property type="entry name" value="Ribonuclease Z/Hydroxyacylglutathione hydrolase-like"/>
    <property type="match status" value="1"/>
</dbReference>
<organism evidence="1 2">
    <name type="scientific">SAR86 cluster bacterium</name>
    <dbReference type="NCBI Taxonomy" id="2030880"/>
    <lineage>
        <taxon>Bacteria</taxon>
        <taxon>Pseudomonadati</taxon>
        <taxon>Pseudomonadota</taxon>
        <taxon>Gammaproteobacteria</taxon>
        <taxon>SAR86 cluster</taxon>
    </lineage>
</organism>
<comment type="caution">
    <text evidence="1">The sequence shown here is derived from an EMBL/GenBank/DDBJ whole genome shotgun (WGS) entry which is preliminary data.</text>
</comment>
<dbReference type="EMBL" id="NVUL01000007">
    <property type="protein sequence ID" value="PCI80995.1"/>
    <property type="molecule type" value="Genomic_DNA"/>
</dbReference>
<dbReference type="InterPro" id="IPR036866">
    <property type="entry name" value="RibonucZ/Hydroxyglut_hydro"/>
</dbReference>
<accession>A0A2A4XG43</accession>
<dbReference type="Proteomes" id="UP000218767">
    <property type="component" value="Unassembled WGS sequence"/>
</dbReference>
<dbReference type="SUPFAM" id="SSF56281">
    <property type="entry name" value="Metallo-hydrolase/oxidoreductase"/>
    <property type="match status" value="1"/>
</dbReference>
<dbReference type="PANTHER" id="PTHR30619">
    <property type="entry name" value="DNA INTERNALIZATION/COMPETENCE PROTEIN COMEC/REC2"/>
    <property type="match status" value="1"/>
</dbReference>